<dbReference type="GO" id="GO:0043190">
    <property type="term" value="C:ATP-binding cassette (ABC) transporter complex"/>
    <property type="evidence" value="ECO:0007669"/>
    <property type="project" value="TreeGrafter"/>
</dbReference>
<dbReference type="InterPro" id="IPR005495">
    <property type="entry name" value="LptG/LptF_permease"/>
</dbReference>
<dbReference type="EMBL" id="NKXO01000022">
    <property type="protein sequence ID" value="PKQ68868.1"/>
    <property type="molecule type" value="Genomic_DNA"/>
</dbReference>
<evidence type="ECO:0000256" key="3">
    <source>
        <dbReference type="ARBA" id="ARBA00022692"/>
    </source>
</evidence>
<keyword evidence="2" id="KW-1003">Cell membrane</keyword>
<feature type="transmembrane region" description="Helical" evidence="7">
    <location>
        <begin position="57"/>
        <end position="82"/>
    </location>
</feature>
<comment type="subcellular location">
    <subcellularLocation>
        <location evidence="1">Cell membrane</location>
        <topology evidence="1">Multi-pass membrane protein</topology>
    </subcellularLocation>
</comment>
<evidence type="ECO:0000313" key="8">
    <source>
        <dbReference type="EMBL" id="PKQ68868.1"/>
    </source>
</evidence>
<dbReference type="PANTHER" id="PTHR33529">
    <property type="entry name" value="SLR0882 PROTEIN-RELATED"/>
    <property type="match status" value="1"/>
</dbReference>
<reference evidence="8 9" key="1">
    <citation type="submission" date="2017-06" db="EMBL/GenBank/DDBJ databases">
        <title>Raineya orbicola gen. nov., sp. nov. a slightly thermophilic bacterium of the phylum Bacteroidetes and the description of Raineyaceae fam. nov.</title>
        <authorList>
            <person name="Albuquerque L."/>
            <person name="Polonia A.R.M."/>
            <person name="Barroso C."/>
            <person name="Froufe H.J.C."/>
            <person name="Lage O."/>
            <person name="Lobo-Da-Cunha A."/>
            <person name="Egas C."/>
            <person name="Da Costa M.S."/>
        </authorList>
    </citation>
    <scope>NUCLEOTIDE SEQUENCE [LARGE SCALE GENOMIC DNA]</scope>
    <source>
        <strain evidence="8 9">SPSPC-11</strain>
    </source>
</reference>
<proteinExistence type="predicted"/>
<evidence type="ECO:0000256" key="1">
    <source>
        <dbReference type="ARBA" id="ARBA00004651"/>
    </source>
</evidence>
<keyword evidence="5 7" id="KW-0472">Membrane</keyword>
<evidence type="ECO:0000256" key="7">
    <source>
        <dbReference type="SAM" id="Phobius"/>
    </source>
</evidence>
<dbReference type="AlphaFoldDB" id="A0A2N3IF31"/>
<accession>A0A2N3IF31</accession>
<feature type="transmembrane region" description="Helical" evidence="7">
    <location>
        <begin position="12"/>
        <end position="37"/>
    </location>
</feature>
<dbReference type="OrthoDB" id="1096108at2"/>
<keyword evidence="9" id="KW-1185">Reference proteome</keyword>
<keyword evidence="4 7" id="KW-1133">Transmembrane helix</keyword>
<feature type="transmembrane region" description="Helical" evidence="7">
    <location>
        <begin position="382"/>
        <end position="402"/>
    </location>
</feature>
<evidence type="ECO:0000313" key="9">
    <source>
        <dbReference type="Proteomes" id="UP000233387"/>
    </source>
</evidence>
<dbReference type="Pfam" id="PF03739">
    <property type="entry name" value="LptF_LptG"/>
    <property type="match status" value="1"/>
</dbReference>
<gene>
    <name evidence="8" type="ORF">Rain11_1523</name>
</gene>
<protein>
    <submittedName>
        <fullName evidence="8">Putative permease YjgP/YjgQ family</fullName>
    </submittedName>
</protein>
<evidence type="ECO:0000256" key="6">
    <source>
        <dbReference type="SAM" id="Coils"/>
    </source>
</evidence>
<evidence type="ECO:0000256" key="4">
    <source>
        <dbReference type="ARBA" id="ARBA00022989"/>
    </source>
</evidence>
<dbReference type="RefSeq" id="WP_101358793.1">
    <property type="nucleotide sequence ID" value="NZ_NKXO01000022.1"/>
</dbReference>
<keyword evidence="3 7" id="KW-0812">Transmembrane</keyword>
<dbReference type="Proteomes" id="UP000233387">
    <property type="component" value="Unassembled WGS sequence"/>
</dbReference>
<evidence type="ECO:0000256" key="5">
    <source>
        <dbReference type="ARBA" id="ARBA00023136"/>
    </source>
</evidence>
<feature type="transmembrane region" description="Helical" evidence="7">
    <location>
        <begin position="440"/>
        <end position="457"/>
    </location>
</feature>
<evidence type="ECO:0000256" key="2">
    <source>
        <dbReference type="ARBA" id="ARBA00022475"/>
    </source>
</evidence>
<organism evidence="8 9">
    <name type="scientific">Raineya orbicola</name>
    <dbReference type="NCBI Taxonomy" id="2016530"/>
    <lineage>
        <taxon>Bacteria</taxon>
        <taxon>Pseudomonadati</taxon>
        <taxon>Bacteroidota</taxon>
        <taxon>Cytophagia</taxon>
        <taxon>Cytophagales</taxon>
        <taxon>Raineyaceae</taxon>
        <taxon>Raineya</taxon>
    </lineage>
</organism>
<dbReference type="GO" id="GO:0015920">
    <property type="term" value="P:lipopolysaccharide transport"/>
    <property type="evidence" value="ECO:0007669"/>
    <property type="project" value="TreeGrafter"/>
</dbReference>
<sequence>MFFRIKKIDWLILKAFVPSFLLTYFVVVFLLLIQMIMSYLDEFVGKDIGVWTFSKMLYYFSLNLTPMALPLAVLLSTLMAYGNLGEHFELTAIKSAGVSLTRTLRPIGVFALLISVVSFWFSNKVVPYANVKAYSTLYNVKQTKATLDLKEGIFYDGIPNYSIKVSKKYPDGKSLKNVMIYSHQDFRGNKDVVIADSGRMYTILNGAYLIMELFNGNAYSEHNDGTGQSSAKFIRNQYKKTKLVLSLASFRKSNISDSLFRYHRLMKNVVELRKEIDSFRRELVRTKEKNKTEAATYYVHHQKPLPQDSFSRATFNYKLQFSPQQIDSFWQKRFDSTTTTLILQRALNQARSVKGFLEFRKSNLNSKINDIREHYTELHKKFTFALACFMMFLIGAPLGSIIKKGGLGIPILVSVFFFILYYVINMLFEKWVKEGIIEHWGMWIPNIIFLIFGLFFFNQARKDSRLFEFEMYRIWFERFTEKFRKNKINTTQ</sequence>
<feature type="coiled-coil region" evidence="6">
    <location>
        <begin position="262"/>
        <end position="289"/>
    </location>
</feature>
<dbReference type="PANTHER" id="PTHR33529:SF6">
    <property type="entry name" value="YJGP_YJGQ FAMILY PERMEASE"/>
    <property type="match status" value="1"/>
</dbReference>
<name>A0A2N3IF31_9BACT</name>
<feature type="transmembrane region" description="Helical" evidence="7">
    <location>
        <begin position="409"/>
        <end position="428"/>
    </location>
</feature>
<keyword evidence="6" id="KW-0175">Coiled coil</keyword>
<feature type="transmembrane region" description="Helical" evidence="7">
    <location>
        <begin position="103"/>
        <end position="121"/>
    </location>
</feature>
<comment type="caution">
    <text evidence="8">The sequence shown here is derived from an EMBL/GenBank/DDBJ whole genome shotgun (WGS) entry which is preliminary data.</text>
</comment>